<reference evidence="2" key="2">
    <citation type="submission" date="2020-09" db="EMBL/GenBank/DDBJ databases">
        <authorList>
            <person name="Sun Q."/>
            <person name="Zhou Y."/>
        </authorList>
    </citation>
    <scope>NUCLEOTIDE SEQUENCE</scope>
    <source>
        <strain evidence="2">CGMCC 1.12785</strain>
    </source>
</reference>
<sequence length="815" mass="88128">MIIPSAARRDVETLLAPLLSPVGEPTAVVITSDPGFGVTTLLTERVPAHAPSAEIISGQWHPTAAVQICIGPPDVPGTPPPAHVLRLVVGCQLVNELPEWVTEHGHMGVELFVVGQLRFTELTEYCSARLGGPIDLGSAHLLGQVSGYVPAMLAWLLGEVRQQGLLVQVGGLWHLTGDVQPVFDAYMRSYLTSVPEARRLAAHRFALEDPAPAADLDEEEELTAQGLIGMGVMRKRDDGRLQWLVPGVAESVRRLAPGTMVKRIMADSLASGRPTPQAVRWALQQGMQVDDGHFLQLMDRLLRERSYRDALNLARLSLQRDHSAEVRYQDNLLAHHALRGLNDPDEALAHLRDAETAAGQLPSPEHEKRSTHVAALRAEVLGYQKGEVDAAAALLQQAQHQAPDDQAAAECAARRVMLLTYTGHISQAMLTLEAEQETVGAAGNALRIRCKIAEAIQMVACGRSHEAFTQLVKIRHQAELAQQSDRTVGEELAAAFSAVSLAVDGPDQFPALLAQLGETENTPSTPETVGFHVGLASWHWLAGDLDSAHRYAELDAAAAEYGDPAGYRYLLVSLLAATSALRGQRTQAQQRLHQLPGIMLRASGAALGAALAHQVVARVTLGVKGTEAWVMETAQEFSDSGLYGWASDVLYSAARFGSKRAARALVEIEPKLQGHVHALRVQHARAVISQDILAFHAVAEELRAVGLTLFAAEAAATGAALEAKDPASKRRCSALVHELKENSSLDNHPLLSRLPDGARPKLTRREEQVQGLIAQGLSNEEIAAKLSLSRRTVENHIASLYRKTGRTRRNPARLR</sequence>
<proteinExistence type="predicted"/>
<dbReference type="GO" id="GO:0003677">
    <property type="term" value="F:DNA binding"/>
    <property type="evidence" value="ECO:0007669"/>
    <property type="project" value="InterPro"/>
</dbReference>
<evidence type="ECO:0000313" key="3">
    <source>
        <dbReference type="Proteomes" id="UP000616114"/>
    </source>
</evidence>
<protein>
    <recommendedName>
        <fullName evidence="1">HTH luxR-type domain-containing protein</fullName>
    </recommendedName>
</protein>
<dbReference type="GO" id="GO:0006355">
    <property type="term" value="P:regulation of DNA-templated transcription"/>
    <property type="evidence" value="ECO:0007669"/>
    <property type="project" value="InterPro"/>
</dbReference>
<accession>A0A8J2XMQ7</accession>
<dbReference type="InterPro" id="IPR016032">
    <property type="entry name" value="Sig_transdc_resp-reg_C-effctor"/>
</dbReference>
<dbReference type="SUPFAM" id="SSF46894">
    <property type="entry name" value="C-terminal effector domain of the bipartite response regulators"/>
    <property type="match status" value="1"/>
</dbReference>
<dbReference type="InterPro" id="IPR000792">
    <property type="entry name" value="Tscrpt_reg_LuxR_C"/>
</dbReference>
<dbReference type="InterPro" id="IPR036388">
    <property type="entry name" value="WH-like_DNA-bd_sf"/>
</dbReference>
<dbReference type="SMART" id="SM00421">
    <property type="entry name" value="HTH_LUXR"/>
    <property type="match status" value="1"/>
</dbReference>
<dbReference type="PRINTS" id="PR00038">
    <property type="entry name" value="HTHLUXR"/>
</dbReference>
<dbReference type="Proteomes" id="UP000616114">
    <property type="component" value="Unassembled WGS sequence"/>
</dbReference>
<dbReference type="AlphaFoldDB" id="A0A8J2XMQ7"/>
<comment type="caution">
    <text evidence="2">The sequence shown here is derived from an EMBL/GenBank/DDBJ whole genome shotgun (WGS) entry which is preliminary data.</text>
</comment>
<dbReference type="CDD" id="cd06170">
    <property type="entry name" value="LuxR_C_like"/>
    <property type="match status" value="1"/>
</dbReference>
<gene>
    <name evidence="2" type="ORF">GCM10011333_34500</name>
</gene>
<dbReference type="Pfam" id="PF00196">
    <property type="entry name" value="GerE"/>
    <property type="match status" value="1"/>
</dbReference>
<dbReference type="RefSeq" id="WP_188552107.1">
    <property type="nucleotide sequence ID" value="NZ_BMFY01000030.1"/>
</dbReference>
<dbReference type="EMBL" id="BMFY01000030">
    <property type="protein sequence ID" value="GGA28963.1"/>
    <property type="molecule type" value="Genomic_DNA"/>
</dbReference>
<feature type="domain" description="HTH luxR-type" evidence="1">
    <location>
        <begin position="755"/>
        <end position="815"/>
    </location>
</feature>
<dbReference type="PROSITE" id="PS50043">
    <property type="entry name" value="HTH_LUXR_2"/>
    <property type="match status" value="1"/>
</dbReference>
<dbReference type="Gene3D" id="1.10.10.10">
    <property type="entry name" value="Winged helix-like DNA-binding domain superfamily/Winged helix DNA-binding domain"/>
    <property type="match status" value="1"/>
</dbReference>
<reference evidence="2" key="1">
    <citation type="journal article" date="2014" name="Int. J. Syst. Evol. Microbiol.">
        <title>Complete genome sequence of Corynebacterium casei LMG S-19264T (=DSM 44701T), isolated from a smear-ripened cheese.</title>
        <authorList>
            <consortium name="US DOE Joint Genome Institute (JGI-PGF)"/>
            <person name="Walter F."/>
            <person name="Albersmeier A."/>
            <person name="Kalinowski J."/>
            <person name="Ruckert C."/>
        </authorList>
    </citation>
    <scope>NUCLEOTIDE SEQUENCE</scope>
    <source>
        <strain evidence="2">CGMCC 1.12785</strain>
    </source>
</reference>
<keyword evidence="3" id="KW-1185">Reference proteome</keyword>
<dbReference type="PROSITE" id="PS00622">
    <property type="entry name" value="HTH_LUXR_1"/>
    <property type="match status" value="1"/>
</dbReference>
<organism evidence="2 3">
    <name type="scientific">Sediminivirga luteola</name>
    <dbReference type="NCBI Taxonomy" id="1774748"/>
    <lineage>
        <taxon>Bacteria</taxon>
        <taxon>Bacillati</taxon>
        <taxon>Actinomycetota</taxon>
        <taxon>Actinomycetes</taxon>
        <taxon>Micrococcales</taxon>
        <taxon>Brevibacteriaceae</taxon>
        <taxon>Sediminivirga</taxon>
    </lineage>
</organism>
<evidence type="ECO:0000313" key="2">
    <source>
        <dbReference type="EMBL" id="GGA28963.1"/>
    </source>
</evidence>
<name>A0A8J2XMQ7_9MICO</name>
<evidence type="ECO:0000259" key="1">
    <source>
        <dbReference type="PROSITE" id="PS50043"/>
    </source>
</evidence>